<evidence type="ECO:0000313" key="3">
    <source>
        <dbReference type="Proteomes" id="UP000240883"/>
    </source>
</evidence>
<reference evidence="2 3" key="1">
    <citation type="journal article" date="2018" name="Front. Microbiol.">
        <title>Genome-Wide Analysis of Corynespora cassiicola Leaf Fall Disease Putative Effectors.</title>
        <authorList>
            <person name="Lopez D."/>
            <person name="Ribeiro S."/>
            <person name="Label P."/>
            <person name="Fumanal B."/>
            <person name="Venisse J.S."/>
            <person name="Kohler A."/>
            <person name="de Oliveira R.R."/>
            <person name="Labutti K."/>
            <person name="Lipzen A."/>
            <person name="Lail K."/>
            <person name="Bauer D."/>
            <person name="Ohm R.A."/>
            <person name="Barry K.W."/>
            <person name="Spatafora J."/>
            <person name="Grigoriev I.V."/>
            <person name="Martin F.M."/>
            <person name="Pujade-Renaud V."/>
        </authorList>
    </citation>
    <scope>NUCLEOTIDE SEQUENCE [LARGE SCALE GENOMIC DNA]</scope>
    <source>
        <strain evidence="2 3">Philippines</strain>
    </source>
</reference>
<gene>
    <name evidence="2" type="ORF">BS50DRAFT_211737</name>
</gene>
<sequence length="353" mass="40290">MTATHSGPCTNRLLSLETKAHVWHGFYTKFSFTATRVGYPCFFPGCVTEPWSVVIESTGDRCVIFRVPPVALPSTPMSAEELQSFFEGEKSHPPAVELRFHEQPEIHLTRNTTIKFTLRNLAPQDADPKLTSIFFQWEHWRTCSRSHLLLLQHTPNGLRRVHVPPEISPYDPDSIIIDDHIFARGVITLGPSATKTSCFWLTANYLKAMEPGERYTLLWPGKNMPIWNRGVPQQYKDTILRPRYMHPLTLPGGAHITFKTKTDEKPWPDRADVEKKYGYFEANMYEEKWRRKMALQCRYTPSPTEVGLSESSPCLQLTPGQTTTSPKQDSPMRKPSQPRSAYLSNAARPVLCS</sequence>
<name>A0A2T2N493_CORCC</name>
<dbReference type="OrthoDB" id="4323953at2759"/>
<feature type="region of interest" description="Disordered" evidence="1">
    <location>
        <begin position="302"/>
        <end position="353"/>
    </location>
</feature>
<accession>A0A2T2N493</accession>
<dbReference type="Proteomes" id="UP000240883">
    <property type="component" value="Unassembled WGS sequence"/>
</dbReference>
<evidence type="ECO:0000313" key="2">
    <source>
        <dbReference type="EMBL" id="PSN60220.1"/>
    </source>
</evidence>
<evidence type="ECO:0000256" key="1">
    <source>
        <dbReference type="SAM" id="MobiDB-lite"/>
    </source>
</evidence>
<keyword evidence="3" id="KW-1185">Reference proteome</keyword>
<dbReference type="EMBL" id="KZ678150">
    <property type="protein sequence ID" value="PSN60220.1"/>
    <property type="molecule type" value="Genomic_DNA"/>
</dbReference>
<organism evidence="2 3">
    <name type="scientific">Corynespora cassiicola Philippines</name>
    <dbReference type="NCBI Taxonomy" id="1448308"/>
    <lineage>
        <taxon>Eukaryota</taxon>
        <taxon>Fungi</taxon>
        <taxon>Dikarya</taxon>
        <taxon>Ascomycota</taxon>
        <taxon>Pezizomycotina</taxon>
        <taxon>Dothideomycetes</taxon>
        <taxon>Pleosporomycetidae</taxon>
        <taxon>Pleosporales</taxon>
        <taxon>Corynesporascaceae</taxon>
        <taxon>Corynespora</taxon>
    </lineage>
</organism>
<proteinExistence type="predicted"/>
<feature type="compositionally biased region" description="Polar residues" evidence="1">
    <location>
        <begin position="302"/>
        <end position="328"/>
    </location>
</feature>
<dbReference type="AlphaFoldDB" id="A0A2T2N493"/>
<protein>
    <submittedName>
        <fullName evidence="2">Uncharacterized protein</fullName>
    </submittedName>
</protein>